<dbReference type="GeneID" id="83214025"/>
<dbReference type="Proteomes" id="UP001234581">
    <property type="component" value="Unassembled WGS sequence"/>
</dbReference>
<dbReference type="RefSeq" id="XP_058342712.1">
    <property type="nucleotide sequence ID" value="XM_058486641.1"/>
</dbReference>
<dbReference type="GO" id="GO:0005634">
    <property type="term" value="C:nucleus"/>
    <property type="evidence" value="ECO:0007669"/>
    <property type="project" value="TreeGrafter"/>
</dbReference>
<protein>
    <recommendedName>
        <fullName evidence="2">AAA+ ATPase domain-containing protein</fullName>
    </recommendedName>
</protein>
<feature type="compositionally biased region" description="Polar residues" evidence="1">
    <location>
        <begin position="56"/>
        <end position="81"/>
    </location>
</feature>
<gene>
    <name evidence="3" type="ORF">O0I10_006614</name>
</gene>
<feature type="domain" description="AAA+ ATPase" evidence="2">
    <location>
        <begin position="396"/>
        <end position="632"/>
    </location>
</feature>
<organism evidence="3 4">
    <name type="scientific">Lichtheimia ornata</name>
    <dbReference type="NCBI Taxonomy" id="688661"/>
    <lineage>
        <taxon>Eukaryota</taxon>
        <taxon>Fungi</taxon>
        <taxon>Fungi incertae sedis</taxon>
        <taxon>Mucoromycota</taxon>
        <taxon>Mucoromycotina</taxon>
        <taxon>Mucoromycetes</taxon>
        <taxon>Mucorales</taxon>
        <taxon>Lichtheimiaceae</taxon>
        <taxon>Lichtheimia</taxon>
    </lineage>
</organism>
<proteinExistence type="predicted"/>
<feature type="region of interest" description="Disordered" evidence="1">
    <location>
        <begin position="208"/>
        <end position="230"/>
    </location>
</feature>
<dbReference type="InterPro" id="IPR027417">
    <property type="entry name" value="P-loop_NTPase"/>
</dbReference>
<evidence type="ECO:0000313" key="4">
    <source>
        <dbReference type="Proteomes" id="UP001234581"/>
    </source>
</evidence>
<dbReference type="AlphaFoldDB" id="A0AAD7XUS4"/>
<feature type="region of interest" description="Disordered" evidence="1">
    <location>
        <begin position="318"/>
        <end position="398"/>
    </location>
</feature>
<evidence type="ECO:0000259" key="2">
    <source>
        <dbReference type="SMART" id="SM00382"/>
    </source>
</evidence>
<accession>A0AAD7XUS4</accession>
<dbReference type="InterPro" id="IPR003959">
    <property type="entry name" value="ATPase_AAA_core"/>
</dbReference>
<dbReference type="GO" id="GO:0016887">
    <property type="term" value="F:ATP hydrolysis activity"/>
    <property type="evidence" value="ECO:0007669"/>
    <property type="project" value="InterPro"/>
</dbReference>
<name>A0AAD7XUS4_9FUNG</name>
<dbReference type="SMART" id="SM00382">
    <property type="entry name" value="AAA"/>
    <property type="match status" value="1"/>
</dbReference>
<dbReference type="InterPro" id="IPR003593">
    <property type="entry name" value="AAA+_ATPase"/>
</dbReference>
<feature type="compositionally biased region" description="Basic and acidic residues" evidence="1">
    <location>
        <begin position="533"/>
        <end position="546"/>
    </location>
</feature>
<feature type="compositionally biased region" description="Basic residues" evidence="1">
    <location>
        <begin position="385"/>
        <end position="398"/>
    </location>
</feature>
<dbReference type="PANTHER" id="PTHR23389:SF21">
    <property type="entry name" value="ATPASE FAMILY AAA DOMAIN-CONTAINING PROTEIN 5"/>
    <property type="match status" value="1"/>
</dbReference>
<reference evidence="3 4" key="1">
    <citation type="submission" date="2023-03" db="EMBL/GenBank/DDBJ databases">
        <title>Genome sequence of Lichtheimia ornata CBS 291.66.</title>
        <authorList>
            <person name="Mohabir J.T."/>
            <person name="Shea T.P."/>
            <person name="Kurbessoian T."/>
            <person name="Berby B."/>
            <person name="Fontaine J."/>
            <person name="Livny J."/>
            <person name="Gnirke A."/>
            <person name="Stajich J.E."/>
            <person name="Cuomo C.A."/>
        </authorList>
    </citation>
    <scope>NUCLEOTIDE SEQUENCE [LARGE SCALE GENOMIC DNA]</scope>
    <source>
        <strain evidence="3">CBS 291.66</strain>
    </source>
</reference>
<feature type="region of interest" description="Disordered" evidence="1">
    <location>
        <begin position="1"/>
        <end position="82"/>
    </location>
</feature>
<feature type="compositionally biased region" description="Basic and acidic residues" evidence="1">
    <location>
        <begin position="475"/>
        <end position="484"/>
    </location>
</feature>
<keyword evidence="4" id="KW-1185">Reference proteome</keyword>
<evidence type="ECO:0000256" key="1">
    <source>
        <dbReference type="SAM" id="MobiDB-lite"/>
    </source>
</evidence>
<feature type="compositionally biased region" description="Low complexity" evidence="1">
    <location>
        <begin position="208"/>
        <end position="220"/>
    </location>
</feature>
<sequence length="952" mass="108399">MTVEAVNAPKVHPFFAKRSQLKPSSKNERNALKQSPSAPVVVSGDKSDQPSKPLEQLSNGKKTRATSKPMSTCPAESSTTAAKRYARYRQEVKERIHDEECQQAKGDEELSPMDQLLRDFYGCLLTEPEDDTIPPIPCYRPFKKGPAVWPDQSLFQGGHIHQFDNEDYFASKEVACSSKADKEEPGDRIRKILITSGSAFFTERRAWRTTTSRKTTPPSTIAGSNKQPKTTVTLSRAKVERLMDNTYKDWRKIPVCEYLFTMLFKDNDHANDEDDDDNEDTHRQLSWPEKYRPKHVSNLLGNPKCYAFLSEWLHQSKVRTSKEEQQKVNRSKRAKVDKGKSPSLDFEQLTLDGSDHEEEEEEEDGGSSMDEDDDDDDDDFVMKDSRRKRQKREKKKHNIVLMVGPNGVGKTASIYTAAHEIGFDVFEINAGSRRSGKDVLSAVGEMSDSHQVNFAEGSSKEQFANLALMFEAESKKRQLQEDQNKQNAKKRKTRQETANSKGSIMSHFAKLPKTTTTSDQQPHTAMAVDEQEESHTDTTTHEKSNDNNEAAADDDDDDDKKRDQQPLSAPKQSLILIEEADLLYEDDKGFWPAVIDLAQRSKRPIIMTCNDDDLIPAESLSFEKVIRVHGPNRKILAPYLQLLCLNEGYIIDPFELVHLIASIGNDLRQLIQTLEVWCKQPDIAVPERDHSKGKRTFVTCPRIFAQYMDLDDNGHFDEFSKDDFWNKIDMPLLSQLYTDKINNVKPKANIAEAMWANDIKGVMRALDTACFVDSFIAPTHESGLQQVNSDQLAGYSGSLCTSEHADAALQDLGSTIMTLSNKRLKNRKWQQEIRQGAATWGELCDIRTTTFLECSDASMRLLNWRLAAIPVRSIVMPDYIPAIRAMCREEQAITNTRRKRRPARRKRNWVLNEDSIATLTRDRAITNTTRHWHEHAIKYTERWNKSPTNNIG</sequence>
<dbReference type="GO" id="GO:0003677">
    <property type="term" value="F:DNA binding"/>
    <property type="evidence" value="ECO:0007669"/>
    <property type="project" value="TreeGrafter"/>
</dbReference>
<dbReference type="Gene3D" id="3.40.50.300">
    <property type="entry name" value="P-loop containing nucleotide triphosphate hydrolases"/>
    <property type="match status" value="1"/>
</dbReference>
<feature type="region of interest" description="Disordered" evidence="1">
    <location>
        <begin position="475"/>
        <end position="571"/>
    </location>
</feature>
<evidence type="ECO:0000313" key="3">
    <source>
        <dbReference type="EMBL" id="KAJ8657799.1"/>
    </source>
</evidence>
<comment type="caution">
    <text evidence="3">The sequence shown here is derived from an EMBL/GenBank/DDBJ whole genome shotgun (WGS) entry which is preliminary data.</text>
</comment>
<dbReference type="SUPFAM" id="SSF52540">
    <property type="entry name" value="P-loop containing nucleoside triphosphate hydrolases"/>
    <property type="match status" value="1"/>
</dbReference>
<dbReference type="Pfam" id="PF00004">
    <property type="entry name" value="AAA"/>
    <property type="match status" value="1"/>
</dbReference>
<dbReference type="GO" id="GO:0005524">
    <property type="term" value="F:ATP binding"/>
    <property type="evidence" value="ECO:0007669"/>
    <property type="project" value="InterPro"/>
</dbReference>
<feature type="compositionally biased region" description="Polar residues" evidence="1">
    <location>
        <begin position="221"/>
        <end position="230"/>
    </location>
</feature>
<dbReference type="PANTHER" id="PTHR23389">
    <property type="entry name" value="CHROMOSOME TRANSMISSION FIDELITY FACTOR 18"/>
    <property type="match status" value="1"/>
</dbReference>
<feature type="compositionally biased region" description="Polar residues" evidence="1">
    <location>
        <begin position="513"/>
        <end position="523"/>
    </location>
</feature>
<feature type="compositionally biased region" description="Acidic residues" evidence="1">
    <location>
        <begin position="355"/>
        <end position="379"/>
    </location>
</feature>
<dbReference type="EMBL" id="JARTCD010000029">
    <property type="protein sequence ID" value="KAJ8657799.1"/>
    <property type="molecule type" value="Genomic_DNA"/>
</dbReference>